<keyword evidence="3" id="KW-1185">Reference proteome</keyword>
<name>A0ABW4ECV9_9RHOB</name>
<accession>A0ABW4ECV9</accession>
<sequence>MENDEILARVQVSQGRRLMGVAMLVGLGAMLLYLSVVQPPAGLGWRVFLVVFGVLAVFLGVRMHTATALDLELTADVLRDSSGTVLARVDQIEGIDRGIFAFKPSNGFLLRLSARQPRRWAPGLWWRMGRRVGVGGVTPRHQTKFMAEVIQAHIGDRT</sequence>
<keyword evidence="1" id="KW-0812">Transmembrane</keyword>
<evidence type="ECO:0000313" key="3">
    <source>
        <dbReference type="Proteomes" id="UP001597186"/>
    </source>
</evidence>
<comment type="caution">
    <text evidence="2">The sequence shown here is derived from an EMBL/GenBank/DDBJ whole genome shotgun (WGS) entry which is preliminary data.</text>
</comment>
<keyword evidence="1" id="KW-1133">Transmembrane helix</keyword>
<dbReference type="RefSeq" id="WP_379914038.1">
    <property type="nucleotide sequence ID" value="NZ_JBHUDD010000041.1"/>
</dbReference>
<protein>
    <recommendedName>
        <fullName evidence="4">PH domain-containing protein</fullName>
    </recommendedName>
</protein>
<evidence type="ECO:0008006" key="4">
    <source>
        <dbReference type="Google" id="ProtNLM"/>
    </source>
</evidence>
<dbReference type="Proteomes" id="UP001597186">
    <property type="component" value="Unassembled WGS sequence"/>
</dbReference>
<keyword evidence="1" id="KW-0472">Membrane</keyword>
<organism evidence="2 3">
    <name type="scientific">Lacimonas salitolerans</name>
    <dbReference type="NCBI Taxonomy" id="1323750"/>
    <lineage>
        <taxon>Bacteria</taxon>
        <taxon>Pseudomonadati</taxon>
        <taxon>Pseudomonadota</taxon>
        <taxon>Alphaproteobacteria</taxon>
        <taxon>Rhodobacterales</taxon>
        <taxon>Paracoccaceae</taxon>
        <taxon>Lacimonas</taxon>
    </lineage>
</organism>
<evidence type="ECO:0000313" key="2">
    <source>
        <dbReference type="EMBL" id="MFD1508932.1"/>
    </source>
</evidence>
<dbReference type="EMBL" id="JBHUDD010000041">
    <property type="protein sequence ID" value="MFD1508932.1"/>
    <property type="molecule type" value="Genomic_DNA"/>
</dbReference>
<reference evidence="3" key="1">
    <citation type="journal article" date="2019" name="Int. J. Syst. Evol. Microbiol.">
        <title>The Global Catalogue of Microorganisms (GCM) 10K type strain sequencing project: providing services to taxonomists for standard genome sequencing and annotation.</title>
        <authorList>
            <consortium name="The Broad Institute Genomics Platform"/>
            <consortium name="The Broad Institute Genome Sequencing Center for Infectious Disease"/>
            <person name="Wu L."/>
            <person name="Ma J."/>
        </authorList>
    </citation>
    <scope>NUCLEOTIDE SEQUENCE [LARGE SCALE GENOMIC DNA]</scope>
    <source>
        <strain evidence="3">CGMCC 1.12477</strain>
    </source>
</reference>
<evidence type="ECO:0000256" key="1">
    <source>
        <dbReference type="SAM" id="Phobius"/>
    </source>
</evidence>
<proteinExistence type="predicted"/>
<feature type="transmembrane region" description="Helical" evidence="1">
    <location>
        <begin position="18"/>
        <end position="37"/>
    </location>
</feature>
<gene>
    <name evidence="2" type="ORF">ACFTOW_05915</name>
</gene>
<feature type="transmembrane region" description="Helical" evidence="1">
    <location>
        <begin position="43"/>
        <end position="61"/>
    </location>
</feature>